<feature type="compositionally biased region" description="Basic and acidic residues" evidence="1">
    <location>
        <begin position="114"/>
        <end position="125"/>
    </location>
</feature>
<dbReference type="STRING" id="1442368.A0A0D2GE34"/>
<name>A0A0D2GE34_9EURO</name>
<proteinExistence type="predicted"/>
<protein>
    <submittedName>
        <fullName evidence="2">Unplaced genomic scaffold supercont1.6, whole genome shotgun sequence</fullName>
    </submittedName>
</protein>
<dbReference type="HOGENOM" id="CLU_894393_0_0_1"/>
<dbReference type="AlphaFoldDB" id="A0A0D2GE34"/>
<dbReference type="EMBL" id="KN846974">
    <property type="protein sequence ID" value="KIW76905.1"/>
    <property type="molecule type" value="Genomic_DNA"/>
</dbReference>
<sequence>MTRMRRSSLDTYHLKRCCKLQWKDELLDTPFFKALSTHNCEERIETATALNRRHRAWGLCTDYPKPLTTHDLRAEGLHWIDKFYSESTRMIHAGHTDSNTLRRHFVPTNGADGETGRPERNRGESEDGTPAQRKSSLSSVLKTEADADDEMVKWEYAFINNTVEKMHARRHSGAKSSSGGCTQLHTLQHLDSEGLIDPAILPQVTEPDLDVVEVVDLISIDDAFSPRFPAIGATTSDPKSPHYTNGGTAPEAILDLMDTNVQHTVQEAMCEAAGKSTCLSLLKNQITIALFLSSPLLTPTPTTPGLNPDDD</sequence>
<feature type="region of interest" description="Disordered" evidence="1">
    <location>
        <begin position="95"/>
        <end position="142"/>
    </location>
</feature>
<evidence type="ECO:0000313" key="2">
    <source>
        <dbReference type="EMBL" id="KIW76905.1"/>
    </source>
</evidence>
<evidence type="ECO:0000313" key="3">
    <source>
        <dbReference type="Proteomes" id="UP000053029"/>
    </source>
</evidence>
<gene>
    <name evidence="2" type="ORF">Z517_09349</name>
</gene>
<dbReference type="Proteomes" id="UP000053029">
    <property type="component" value="Unassembled WGS sequence"/>
</dbReference>
<accession>A0A0D2GE34</accession>
<dbReference type="RefSeq" id="XP_013280713.1">
    <property type="nucleotide sequence ID" value="XM_013425259.1"/>
</dbReference>
<dbReference type="VEuPathDB" id="FungiDB:Z517_09349"/>
<evidence type="ECO:0000256" key="1">
    <source>
        <dbReference type="SAM" id="MobiDB-lite"/>
    </source>
</evidence>
<keyword evidence="3" id="KW-1185">Reference proteome</keyword>
<reference evidence="2 3" key="1">
    <citation type="submission" date="2015-01" db="EMBL/GenBank/DDBJ databases">
        <title>The Genome Sequence of Fonsecaea pedrosoi CBS 271.37.</title>
        <authorList>
            <consortium name="The Broad Institute Genomics Platform"/>
            <person name="Cuomo C."/>
            <person name="de Hoog S."/>
            <person name="Gorbushina A."/>
            <person name="Stielow B."/>
            <person name="Teixiera M."/>
            <person name="Abouelleil A."/>
            <person name="Chapman S.B."/>
            <person name="Priest M."/>
            <person name="Young S.K."/>
            <person name="Wortman J."/>
            <person name="Nusbaum C."/>
            <person name="Birren B."/>
        </authorList>
    </citation>
    <scope>NUCLEOTIDE SEQUENCE [LARGE SCALE GENOMIC DNA]</scope>
    <source>
        <strain evidence="2 3">CBS 271.37</strain>
    </source>
</reference>
<feature type="compositionally biased region" description="Polar residues" evidence="1">
    <location>
        <begin position="132"/>
        <end position="141"/>
    </location>
</feature>
<organism evidence="2 3">
    <name type="scientific">Fonsecaea pedrosoi CBS 271.37</name>
    <dbReference type="NCBI Taxonomy" id="1442368"/>
    <lineage>
        <taxon>Eukaryota</taxon>
        <taxon>Fungi</taxon>
        <taxon>Dikarya</taxon>
        <taxon>Ascomycota</taxon>
        <taxon>Pezizomycotina</taxon>
        <taxon>Eurotiomycetes</taxon>
        <taxon>Chaetothyriomycetidae</taxon>
        <taxon>Chaetothyriales</taxon>
        <taxon>Herpotrichiellaceae</taxon>
        <taxon>Fonsecaea</taxon>
    </lineage>
</organism>
<dbReference type="GeneID" id="25308839"/>